<reference evidence="3" key="1">
    <citation type="submission" date="2017-02" db="EMBL/GenBank/DDBJ databases">
        <authorList>
            <person name="Varghese N."/>
            <person name="Submissions S."/>
        </authorList>
    </citation>
    <scope>NUCLEOTIDE SEQUENCE [LARGE SCALE GENOMIC DNA]</scope>
    <source>
        <strain evidence="3">DSM 22270</strain>
    </source>
</reference>
<gene>
    <name evidence="2" type="ORF">SAMN05660293_00836</name>
</gene>
<keyword evidence="3" id="KW-1185">Reference proteome</keyword>
<evidence type="ECO:0000256" key="1">
    <source>
        <dbReference type="SAM" id="MobiDB-lite"/>
    </source>
</evidence>
<feature type="region of interest" description="Disordered" evidence="1">
    <location>
        <begin position="1"/>
        <end position="24"/>
    </location>
</feature>
<dbReference type="EMBL" id="FUZA01000001">
    <property type="protein sequence ID" value="SKB53580.1"/>
    <property type="molecule type" value="Genomic_DNA"/>
</dbReference>
<feature type="compositionally biased region" description="Basic and acidic residues" evidence="1">
    <location>
        <begin position="1"/>
        <end position="20"/>
    </location>
</feature>
<evidence type="ECO:0000313" key="3">
    <source>
        <dbReference type="Proteomes" id="UP000190897"/>
    </source>
</evidence>
<dbReference type="AlphaFoldDB" id="A0A1T5C397"/>
<evidence type="ECO:0000313" key="2">
    <source>
        <dbReference type="EMBL" id="SKB53580.1"/>
    </source>
</evidence>
<accession>A0A1T5C397</accession>
<sequence length="78" mass="8862">MEKLGSLEPGLRESQKDSNMKKNSKIFYVPTIPKHVRLSDFDTELTIDDFEALVEISRGKDKLTRQDLNKLPGKKVGS</sequence>
<protein>
    <submittedName>
        <fullName evidence="2">Uncharacterized protein</fullName>
    </submittedName>
</protein>
<proteinExistence type="predicted"/>
<organism evidence="2 3">
    <name type="scientific">Dyadobacter psychrophilus</name>
    <dbReference type="NCBI Taxonomy" id="651661"/>
    <lineage>
        <taxon>Bacteria</taxon>
        <taxon>Pseudomonadati</taxon>
        <taxon>Bacteroidota</taxon>
        <taxon>Cytophagia</taxon>
        <taxon>Cytophagales</taxon>
        <taxon>Spirosomataceae</taxon>
        <taxon>Dyadobacter</taxon>
    </lineage>
</organism>
<dbReference type="Proteomes" id="UP000190897">
    <property type="component" value="Unassembled WGS sequence"/>
</dbReference>
<name>A0A1T5C397_9BACT</name>
<dbReference type="RefSeq" id="WP_170916535.1">
    <property type="nucleotide sequence ID" value="NZ_FUZA01000001.1"/>
</dbReference>